<dbReference type="EMBL" id="JADFUA010000008">
    <property type="protein sequence ID" value="MBE9610274.1"/>
    <property type="molecule type" value="Genomic_DNA"/>
</dbReference>
<dbReference type="RefSeq" id="WP_194116801.1">
    <property type="nucleotide sequence ID" value="NZ_JADFUA010000008.1"/>
</dbReference>
<protein>
    <submittedName>
        <fullName evidence="1">Uncharacterized protein</fullName>
    </submittedName>
</protein>
<dbReference type="Proteomes" id="UP000604481">
    <property type="component" value="Unassembled WGS sequence"/>
</dbReference>
<dbReference type="AlphaFoldDB" id="A0A8J7FQ91"/>
<organism evidence="1 2">
    <name type="scientific">Chitinilyticum piscinae</name>
    <dbReference type="NCBI Taxonomy" id="2866724"/>
    <lineage>
        <taxon>Bacteria</taxon>
        <taxon>Pseudomonadati</taxon>
        <taxon>Pseudomonadota</taxon>
        <taxon>Betaproteobacteria</taxon>
        <taxon>Neisseriales</taxon>
        <taxon>Chitinibacteraceae</taxon>
        <taxon>Chitinilyticum</taxon>
    </lineage>
</organism>
<name>A0A8J7FQ91_9NEIS</name>
<proteinExistence type="predicted"/>
<reference evidence="1 2" key="1">
    <citation type="submission" date="2020-10" db="EMBL/GenBank/DDBJ databases">
        <title>The genome sequence of Chitinilyticum litopenaei 4Y14.</title>
        <authorList>
            <person name="Liu Y."/>
        </authorList>
    </citation>
    <scope>NUCLEOTIDE SEQUENCE [LARGE SCALE GENOMIC DNA]</scope>
    <source>
        <strain evidence="1 2">4Y14</strain>
    </source>
</reference>
<evidence type="ECO:0000313" key="1">
    <source>
        <dbReference type="EMBL" id="MBE9610274.1"/>
    </source>
</evidence>
<gene>
    <name evidence="1" type="ORF">INR99_13065</name>
</gene>
<keyword evidence="2" id="KW-1185">Reference proteome</keyword>
<comment type="caution">
    <text evidence="1">The sequence shown here is derived from an EMBL/GenBank/DDBJ whole genome shotgun (WGS) entry which is preliminary data.</text>
</comment>
<accession>A0A8J7FQ91</accession>
<evidence type="ECO:0000313" key="2">
    <source>
        <dbReference type="Proteomes" id="UP000604481"/>
    </source>
</evidence>
<sequence>MDAPATVSAQELDSLRQRVREGDPQVRPLLKQALRRAQARDDLDCAMPLAELAARAAWGVLDYRQLQHYARLLGRLALRGDSLDYRLLSLQIQARAAQEQQRHQLTLRLWFTVMTLAEQQERPAALCDACLGLSNLLLQEQQPTLALEAIAFAHHTACDYGLARLRFRCALFMLSQLVDSSPRSELQGWLDELEAADQHTMDHHWLVDLANLQARLANREKDYRTAQLRASKAEHLARRSHYQWGLQQALQNRAEIAAGQQQWSEAIALLQQSTYDPVPRALPAAQQWQLAQWLEASGQAQPALAVYQQWHALRVQALAGSARSKTLPCGLRRQLALQLDNIRLRLANHRLTQRLAQLESTHASG</sequence>